<keyword evidence="3" id="KW-1185">Reference proteome</keyword>
<evidence type="ECO:0000313" key="2">
    <source>
        <dbReference type="EMBL" id="MXP76822.1"/>
    </source>
</evidence>
<dbReference type="PANTHER" id="PTHR43404:SF2">
    <property type="entry name" value="LIPOPOLYSACCHARIDE CHOLINEPHOSPHOTRANSFERASE LICD"/>
    <property type="match status" value="1"/>
</dbReference>
<feature type="domain" description="LicD/FKTN/FKRP nucleotidyltransferase" evidence="1">
    <location>
        <begin position="19"/>
        <end position="244"/>
    </location>
</feature>
<accession>A0A7X3MI64</accession>
<evidence type="ECO:0000259" key="1">
    <source>
        <dbReference type="Pfam" id="PF04991"/>
    </source>
</evidence>
<comment type="caution">
    <text evidence="2">The sequence shown here is derived from an EMBL/GenBank/DDBJ whole genome shotgun (WGS) entry which is preliminary data.</text>
</comment>
<protein>
    <recommendedName>
        <fullName evidence="1">LicD/FKTN/FKRP nucleotidyltransferase domain-containing protein</fullName>
    </recommendedName>
</protein>
<dbReference type="EMBL" id="WUQX01000001">
    <property type="protein sequence ID" value="MXP76822.1"/>
    <property type="molecule type" value="Genomic_DNA"/>
</dbReference>
<sequence>MNEIQSRILTIFEQIKNICDENHIPYYAIGGTCIGAVRHKGFIPWDDDMDIAIPIEEWDRFWDCMEKNLPLHLGIYNGDKVRHYRYIFWKIHDRDTTFIEEAEVDYPDAYKGIYVDVMPIAGIPIEKEKKKKFCKKIYRLGVLNYVRRYPFHEMENVKRKLMWMIMWIFRFGIPFNYYSQKWMKLLRKYPLYQSELTGYTWHNQISDNLCFPFAFFRNTEEKQFENTSIACPGDWDGYLSRQFGDYLTLPPLDKRQDHHQVFVSTQLPYSEYKGERK</sequence>
<dbReference type="Proteomes" id="UP000460412">
    <property type="component" value="Unassembled WGS sequence"/>
</dbReference>
<dbReference type="Pfam" id="PF04991">
    <property type="entry name" value="LicD"/>
    <property type="match status" value="1"/>
</dbReference>
<dbReference type="InterPro" id="IPR052942">
    <property type="entry name" value="LPS_cholinephosphotransferase"/>
</dbReference>
<gene>
    <name evidence="2" type="ORF">GN277_15940</name>
</gene>
<proteinExistence type="predicted"/>
<organism evidence="2 3">
    <name type="scientific">Sporofaciens musculi</name>
    <dbReference type="NCBI Taxonomy" id="2681861"/>
    <lineage>
        <taxon>Bacteria</taxon>
        <taxon>Bacillati</taxon>
        <taxon>Bacillota</taxon>
        <taxon>Clostridia</taxon>
        <taxon>Lachnospirales</taxon>
        <taxon>Lachnospiraceae</taxon>
        <taxon>Sporofaciens</taxon>
    </lineage>
</organism>
<dbReference type="AlphaFoldDB" id="A0A7X3MI64"/>
<evidence type="ECO:0000313" key="3">
    <source>
        <dbReference type="Proteomes" id="UP000460412"/>
    </source>
</evidence>
<dbReference type="GO" id="GO:0009100">
    <property type="term" value="P:glycoprotein metabolic process"/>
    <property type="evidence" value="ECO:0007669"/>
    <property type="project" value="UniProtKB-ARBA"/>
</dbReference>
<dbReference type="InterPro" id="IPR007074">
    <property type="entry name" value="LicD/FKTN/FKRP_NTP_transf"/>
</dbReference>
<reference evidence="2 3" key="1">
    <citation type="submission" date="2019-12" db="EMBL/GenBank/DDBJ databases">
        <title>Sporaefaciens musculi gen. nov., sp. nov., a novel bacterium isolated from the caecum of an obese mouse.</title>
        <authorList>
            <person name="Rasmussen T.S."/>
            <person name="Streidl T."/>
            <person name="Hitch T.C.A."/>
            <person name="Wortmann E."/>
            <person name="Deptula P."/>
            <person name="Hansen M."/>
            <person name="Nielsen D.S."/>
            <person name="Clavel T."/>
            <person name="Vogensen F.K."/>
        </authorList>
    </citation>
    <scope>NUCLEOTIDE SEQUENCE [LARGE SCALE GENOMIC DNA]</scope>
    <source>
        <strain evidence="2 3">WCA-9-b2</strain>
    </source>
</reference>
<dbReference type="PANTHER" id="PTHR43404">
    <property type="entry name" value="LIPOPOLYSACCHARIDE CHOLINEPHOSPHOTRANSFERASE LICD"/>
    <property type="match status" value="1"/>
</dbReference>
<name>A0A7X3MI64_9FIRM</name>
<dbReference type="RefSeq" id="WP_159751873.1">
    <property type="nucleotide sequence ID" value="NZ_CASZNZ010000125.1"/>
</dbReference>